<dbReference type="HAMAP" id="MF_00382">
    <property type="entry name" value="Ribosomal_bL20"/>
    <property type="match status" value="1"/>
</dbReference>
<keyword evidence="11" id="KW-1185">Reference proteome</keyword>
<evidence type="ECO:0000256" key="5">
    <source>
        <dbReference type="ARBA" id="ARBA00023274"/>
    </source>
</evidence>
<keyword evidence="3 8" id="KW-0694">RNA-binding</keyword>
<dbReference type="GO" id="GO:0005840">
    <property type="term" value="C:ribosome"/>
    <property type="evidence" value="ECO:0007669"/>
    <property type="project" value="UniProtKB-KW"/>
</dbReference>
<dbReference type="InterPro" id="IPR049946">
    <property type="entry name" value="RIBOSOMAL_L20_CS"/>
</dbReference>
<dbReference type="Gene3D" id="1.10.1900.20">
    <property type="entry name" value="Ribosomal protein L20"/>
    <property type="match status" value="1"/>
</dbReference>
<accession>A0A0J8G5Y8</accession>
<evidence type="ECO:0000313" key="10">
    <source>
        <dbReference type="EMBL" id="KMT57977.1"/>
    </source>
</evidence>
<evidence type="ECO:0000256" key="8">
    <source>
        <dbReference type="HAMAP-Rule" id="MF_00382"/>
    </source>
</evidence>
<evidence type="ECO:0000256" key="4">
    <source>
        <dbReference type="ARBA" id="ARBA00022980"/>
    </source>
</evidence>
<comment type="similarity">
    <text evidence="1 8 9">Belongs to the bacterial ribosomal protein bL20 family.</text>
</comment>
<organism evidence="10 11">
    <name type="scientific">Listeria fleischmannii 1991</name>
    <dbReference type="NCBI Taxonomy" id="1430899"/>
    <lineage>
        <taxon>Bacteria</taxon>
        <taxon>Bacillati</taxon>
        <taxon>Bacillota</taxon>
        <taxon>Bacilli</taxon>
        <taxon>Bacillales</taxon>
        <taxon>Listeriaceae</taxon>
        <taxon>Listeria</taxon>
    </lineage>
</organism>
<comment type="caution">
    <text evidence="10">The sequence shown here is derived from an EMBL/GenBank/DDBJ whole genome shotgun (WGS) entry which is preliminary data.</text>
</comment>
<evidence type="ECO:0000313" key="11">
    <source>
        <dbReference type="Proteomes" id="UP000052258"/>
    </source>
</evidence>
<dbReference type="InterPro" id="IPR005813">
    <property type="entry name" value="Ribosomal_bL20"/>
</dbReference>
<keyword evidence="2 8" id="KW-0699">rRNA-binding</keyword>
<dbReference type="PANTHER" id="PTHR10986">
    <property type="entry name" value="39S RIBOSOMAL PROTEIN L20"/>
    <property type="match status" value="1"/>
</dbReference>
<dbReference type="Gene3D" id="6.10.160.10">
    <property type="match status" value="1"/>
</dbReference>
<evidence type="ECO:0000256" key="3">
    <source>
        <dbReference type="ARBA" id="ARBA00022884"/>
    </source>
</evidence>
<dbReference type="Proteomes" id="UP000052258">
    <property type="component" value="Unassembled WGS sequence"/>
</dbReference>
<dbReference type="GO" id="GO:0003735">
    <property type="term" value="F:structural constituent of ribosome"/>
    <property type="evidence" value="ECO:0007669"/>
    <property type="project" value="InterPro"/>
</dbReference>
<keyword evidence="4 8" id="KW-0689">Ribosomal protein</keyword>
<dbReference type="Pfam" id="PF00453">
    <property type="entry name" value="Ribosomal_L20"/>
    <property type="match status" value="1"/>
</dbReference>
<dbReference type="GO" id="GO:0000027">
    <property type="term" value="P:ribosomal large subunit assembly"/>
    <property type="evidence" value="ECO:0007669"/>
    <property type="project" value="UniProtKB-UniRule"/>
</dbReference>
<dbReference type="GO" id="GO:0006412">
    <property type="term" value="P:translation"/>
    <property type="evidence" value="ECO:0007669"/>
    <property type="project" value="InterPro"/>
</dbReference>
<dbReference type="AlphaFoldDB" id="A0A0J8G5Y8"/>
<protein>
    <recommendedName>
        <fullName evidence="7 8">Large ribosomal subunit protein bL20</fullName>
    </recommendedName>
</protein>
<dbReference type="OrthoDB" id="9808966at2"/>
<dbReference type="NCBIfam" id="TIGR01032">
    <property type="entry name" value="rplT_bact"/>
    <property type="match status" value="1"/>
</dbReference>
<gene>
    <name evidence="8" type="primary">rplT</name>
    <name evidence="10" type="ORF">X560_2518</name>
</gene>
<dbReference type="EMBL" id="AZHO01000036">
    <property type="protein sequence ID" value="KMT57977.1"/>
    <property type="molecule type" value="Genomic_DNA"/>
</dbReference>
<reference evidence="10 11" key="1">
    <citation type="journal article" date="2015" name="Genome Biol. Evol.">
        <title>Comparative Genomics of Listeria Sensu Lato: Genus-Wide Differences in Evolutionary Dynamics and the Progressive Gain of Complex, Potentially Pathogenicity-Related Traits through Lateral Gene Transfer.</title>
        <authorList>
            <person name="Chiara M."/>
            <person name="Caruso M."/>
            <person name="D'Erchia A.M."/>
            <person name="Manzari C."/>
            <person name="Fraccalvieri R."/>
            <person name="Goffredo E."/>
            <person name="Latorre L."/>
            <person name="Miccolupo A."/>
            <person name="Padalino I."/>
            <person name="Santagada G."/>
            <person name="Chiocco D."/>
            <person name="Pesole G."/>
            <person name="Horner D.S."/>
            <person name="Parisi A."/>
        </authorList>
    </citation>
    <scope>NUCLEOTIDE SEQUENCE [LARGE SCALE GENOMIC DNA]</scope>
    <source>
        <strain evidence="10 11">1991</strain>
    </source>
</reference>
<sequence>MPRVKGGTVTRKRRKKVIKLAKGYYGSKHTLFKVANQAVMKSYQYAYRDRRQKKRDFRKLWIARINAAARLNDLSYSKLMHGLKLAGIDINRKMLADLAVNDAQAFTSLADAAKKELAK</sequence>
<evidence type="ECO:0000256" key="2">
    <source>
        <dbReference type="ARBA" id="ARBA00022730"/>
    </source>
</evidence>
<dbReference type="PRINTS" id="PR00062">
    <property type="entry name" value="RIBOSOMALL20"/>
</dbReference>
<name>A0A0J8G5Y8_9LIST</name>
<dbReference type="RefSeq" id="WP_007477027.1">
    <property type="nucleotide sequence ID" value="NZ_KQ130622.1"/>
</dbReference>
<evidence type="ECO:0000256" key="1">
    <source>
        <dbReference type="ARBA" id="ARBA00007698"/>
    </source>
</evidence>
<keyword evidence="5 8" id="KW-0687">Ribonucleoprotein</keyword>
<evidence type="ECO:0000256" key="7">
    <source>
        <dbReference type="ARBA" id="ARBA00035172"/>
    </source>
</evidence>
<comment type="function">
    <text evidence="6 8 9">Binds directly to 23S ribosomal RNA and is necessary for the in vitro assembly process of the 50S ribosomal subunit. It is not involved in the protein synthesizing functions of that subunit.</text>
</comment>
<dbReference type="PROSITE" id="PS00937">
    <property type="entry name" value="RIBOSOMAL_L20"/>
    <property type="match status" value="1"/>
</dbReference>
<dbReference type="GO" id="GO:0019843">
    <property type="term" value="F:rRNA binding"/>
    <property type="evidence" value="ECO:0007669"/>
    <property type="project" value="UniProtKB-UniRule"/>
</dbReference>
<proteinExistence type="inferred from homology"/>
<evidence type="ECO:0000256" key="6">
    <source>
        <dbReference type="ARBA" id="ARBA00024775"/>
    </source>
</evidence>
<dbReference type="CDD" id="cd07026">
    <property type="entry name" value="Ribosomal_L20"/>
    <property type="match status" value="1"/>
</dbReference>
<dbReference type="PATRIC" id="fig|1430899.3.peg.2568"/>
<evidence type="ECO:0000256" key="9">
    <source>
        <dbReference type="RuleBase" id="RU000560"/>
    </source>
</evidence>
<dbReference type="GO" id="GO:1990904">
    <property type="term" value="C:ribonucleoprotein complex"/>
    <property type="evidence" value="ECO:0007669"/>
    <property type="project" value="UniProtKB-KW"/>
</dbReference>
<dbReference type="InterPro" id="IPR035566">
    <property type="entry name" value="Ribosomal_protein_bL20_C"/>
</dbReference>
<dbReference type="FunFam" id="1.10.1900.20:FF:000001">
    <property type="entry name" value="50S ribosomal protein L20"/>
    <property type="match status" value="1"/>
</dbReference>
<dbReference type="SUPFAM" id="SSF74731">
    <property type="entry name" value="Ribosomal protein L20"/>
    <property type="match status" value="1"/>
</dbReference>